<dbReference type="Pfam" id="PF13374">
    <property type="entry name" value="TPR_10"/>
    <property type="match status" value="3"/>
</dbReference>
<organism evidence="1 2">
    <name type="scientific">Gibberella intermedia</name>
    <name type="common">Bulb rot disease fungus</name>
    <name type="synonym">Fusarium proliferatum</name>
    <dbReference type="NCBI Taxonomy" id="948311"/>
    <lineage>
        <taxon>Eukaryota</taxon>
        <taxon>Fungi</taxon>
        <taxon>Dikarya</taxon>
        <taxon>Ascomycota</taxon>
        <taxon>Pezizomycotina</taxon>
        <taxon>Sordariomycetes</taxon>
        <taxon>Hypocreomycetidae</taxon>
        <taxon>Hypocreales</taxon>
        <taxon>Nectriaceae</taxon>
        <taxon>Fusarium</taxon>
        <taxon>Fusarium fujikuroi species complex</taxon>
    </lineage>
</organism>
<proteinExistence type="predicted"/>
<accession>A0A365MTE9</accession>
<dbReference type="SUPFAM" id="SSF52540">
    <property type="entry name" value="P-loop containing nucleoside triphosphate hydrolases"/>
    <property type="match status" value="1"/>
</dbReference>
<sequence length="668" mass="75357">MSSSAHEQHDGNFVDKRNVQDVVLDVTHPSACSEAVRVLPYPQNEDLVHRPNLTDKLDKLLPQTSGSSSAAMWGLGGSGKTQIALDYAYRRCNADDECSIFWVRADSEANFLTDYKTIGKKLNVDQRLEGTDLLNAVRDEIEARSKWLMILDNADDLRLFGVHHKPRANETNGCQSQDLHVYVPYAAQGTVLWTSRDEQILGPLVKECRGINVEYMAMDEATTLLARTGGISLARGEALGEAGVNALLEQLQCLPLAILQAGTYMRRMLMTTEQYLSLLRQGKPQWEVLQAGDAEQHGCPEVPSSVLETCRISMERIRVENELSYRMLHVITYVDSQDIPQDLLAVASDRCEGDTVDNLDSKVSQRSTAPVFELEILAAVARLKDFAFLSLHGNDSGRRYKMHKLVQEAIRHGLRVRDSAVSIITKPPRENNGAKEDGHFFPSSGPATWMKREQCLGHASRAGERMQVSAAEVETAHLLQRVSDFLCKRGRWREKEFVDSRVLSLRQAVLGDKHPHTIDSMASLATTYHEQSRYAEAEALYQQVLKNQVEVFGEKHPHTIKTMVDLTKIYYAQGRYGDDEELSVRVLELQREVSGERHPNTIKSMVNLATTYHAQGRYSNDEELLLRVLKLQQEVLGERHPDTIESMVYLATTYRIQGRYNEAEKLHL</sequence>
<reference evidence="1 2" key="1">
    <citation type="submission" date="2017-12" db="EMBL/GenBank/DDBJ databases">
        <title>Genome sequence of the mycotoxigenic crop pathogen Fusarium proliferatum, strain ITEM 2341 from Date Palm.</title>
        <authorList>
            <person name="Almiman B.F."/>
            <person name="Shittu T.A."/>
            <person name="Muthumeenakshi S."/>
            <person name="Baroncelli R."/>
            <person name="Sreenivasaprasada S."/>
        </authorList>
    </citation>
    <scope>NUCLEOTIDE SEQUENCE [LARGE SCALE GENOMIC DNA]</scope>
    <source>
        <strain evidence="1 2">ITEM 2341</strain>
    </source>
</reference>
<dbReference type="InterPro" id="IPR053137">
    <property type="entry name" value="NLR-like"/>
</dbReference>
<dbReference type="InterPro" id="IPR027417">
    <property type="entry name" value="P-loop_NTPase"/>
</dbReference>
<evidence type="ECO:0000313" key="1">
    <source>
        <dbReference type="EMBL" id="RBA11765.1"/>
    </source>
</evidence>
<dbReference type="PANTHER" id="PTHR46082">
    <property type="entry name" value="ATP/GTP-BINDING PROTEIN-RELATED"/>
    <property type="match status" value="1"/>
</dbReference>
<dbReference type="SUPFAM" id="SSF48452">
    <property type="entry name" value="TPR-like"/>
    <property type="match status" value="2"/>
</dbReference>
<dbReference type="AlphaFoldDB" id="A0A365MTE9"/>
<dbReference type="Gene3D" id="3.40.50.300">
    <property type="entry name" value="P-loop containing nucleotide triphosphate hydrolases"/>
    <property type="match status" value="1"/>
</dbReference>
<dbReference type="Gene3D" id="1.25.40.10">
    <property type="entry name" value="Tetratricopeptide repeat domain"/>
    <property type="match status" value="1"/>
</dbReference>
<dbReference type="PANTHER" id="PTHR46082:SF6">
    <property type="entry name" value="AAA+ ATPASE DOMAIN-CONTAINING PROTEIN-RELATED"/>
    <property type="match status" value="1"/>
</dbReference>
<comment type="caution">
    <text evidence="1">The sequence shown here is derived from an EMBL/GenBank/DDBJ whole genome shotgun (WGS) entry which is preliminary data.</text>
</comment>
<protein>
    <submittedName>
        <fullName evidence="1">Uncharacterized protein</fullName>
    </submittedName>
</protein>
<gene>
    <name evidence="1" type="ORF">FPRO05_14247</name>
</gene>
<dbReference type="EMBL" id="PKMI01000047">
    <property type="protein sequence ID" value="RBA11765.1"/>
    <property type="molecule type" value="Genomic_DNA"/>
</dbReference>
<evidence type="ECO:0000313" key="2">
    <source>
        <dbReference type="Proteomes" id="UP000251714"/>
    </source>
</evidence>
<dbReference type="Pfam" id="PF13424">
    <property type="entry name" value="TPR_12"/>
    <property type="match status" value="1"/>
</dbReference>
<dbReference type="InterPro" id="IPR011990">
    <property type="entry name" value="TPR-like_helical_dom_sf"/>
</dbReference>
<name>A0A365MTE9_GIBIN</name>
<dbReference type="Proteomes" id="UP000251714">
    <property type="component" value="Unassembled WGS sequence"/>
</dbReference>